<keyword evidence="1" id="KW-0805">Transcription regulation</keyword>
<feature type="transmembrane region" description="Helical" evidence="4">
    <location>
        <begin position="39"/>
        <end position="57"/>
    </location>
</feature>
<feature type="transmembrane region" description="Helical" evidence="4">
    <location>
        <begin position="6"/>
        <end position="27"/>
    </location>
</feature>
<accession>A0ABW5WJ97</accession>
<feature type="transmembrane region" description="Helical" evidence="4">
    <location>
        <begin position="216"/>
        <end position="237"/>
    </location>
</feature>
<dbReference type="PROSITE" id="PS01124">
    <property type="entry name" value="HTH_ARAC_FAMILY_2"/>
    <property type="match status" value="1"/>
</dbReference>
<protein>
    <submittedName>
        <fullName evidence="6">Helix-turn-helix domain-containing protein</fullName>
    </submittedName>
</protein>
<gene>
    <name evidence="6" type="ORF">ACFS5M_03515</name>
</gene>
<keyword evidence="4" id="KW-0812">Transmembrane</keyword>
<proteinExistence type="predicted"/>
<evidence type="ECO:0000256" key="2">
    <source>
        <dbReference type="ARBA" id="ARBA00023125"/>
    </source>
</evidence>
<dbReference type="InterPro" id="IPR009057">
    <property type="entry name" value="Homeodomain-like_sf"/>
</dbReference>
<keyword evidence="2" id="KW-0238">DNA-binding</keyword>
<organism evidence="6 7">
    <name type="scientific">Lacinutrix iliipiscaria</name>
    <dbReference type="NCBI Taxonomy" id="1230532"/>
    <lineage>
        <taxon>Bacteria</taxon>
        <taxon>Pseudomonadati</taxon>
        <taxon>Bacteroidota</taxon>
        <taxon>Flavobacteriia</taxon>
        <taxon>Flavobacteriales</taxon>
        <taxon>Flavobacteriaceae</taxon>
        <taxon>Lacinutrix</taxon>
    </lineage>
</organism>
<keyword evidence="3" id="KW-0804">Transcription</keyword>
<sequence length="372" mass="44037">MDLDFSFLNILILFGAFQGFVLCVYLYQKKEANPTSVKMFILFLFSLAFLNMMYAFLDLNLFKYYRPLHMFPFPYKWLIAPAFYFYLKQQFIQKDNPFFYKKEWWLFLPAIIYFFLRLYWFSISVSENSYRVTQVVVDSHFFRIQEVFILIFNVALSILSLRYLRKKRNELSSNSKYVEKINWLIKFSLIFISISTFNLLTYSVDLIIHNGLESFLFLYPILIINVGFIYWIGFIGFSKPNLLFNVFKLKDNSSEAFPDDLQLKLHNAITIEEVYTNANLTLIELATQLKLHPKELSKYINEVHQMNFSEFLNFHRIKKVKELLKSSEAKKYTLVTLAEAAGFSSKSSFNATFKKMVGMTPSAFKKQDSDIN</sequence>
<dbReference type="InterPro" id="IPR018060">
    <property type="entry name" value="HTH_AraC"/>
</dbReference>
<dbReference type="Pfam" id="PF12833">
    <property type="entry name" value="HTH_18"/>
    <property type="match status" value="1"/>
</dbReference>
<feature type="transmembrane region" description="Helical" evidence="4">
    <location>
        <begin position="141"/>
        <end position="164"/>
    </location>
</feature>
<feature type="transmembrane region" description="Helical" evidence="4">
    <location>
        <begin position="184"/>
        <end position="204"/>
    </location>
</feature>
<dbReference type="SMART" id="SM00342">
    <property type="entry name" value="HTH_ARAC"/>
    <property type="match status" value="1"/>
</dbReference>
<dbReference type="InterPro" id="IPR018062">
    <property type="entry name" value="HTH_AraC-typ_CS"/>
</dbReference>
<evidence type="ECO:0000313" key="6">
    <source>
        <dbReference type="EMBL" id="MFD2822722.1"/>
    </source>
</evidence>
<dbReference type="InterPro" id="IPR020449">
    <property type="entry name" value="Tscrpt_reg_AraC-type_HTH"/>
</dbReference>
<feature type="transmembrane region" description="Helical" evidence="4">
    <location>
        <begin position="103"/>
        <end position="121"/>
    </location>
</feature>
<evidence type="ECO:0000256" key="4">
    <source>
        <dbReference type="SAM" id="Phobius"/>
    </source>
</evidence>
<feature type="transmembrane region" description="Helical" evidence="4">
    <location>
        <begin position="69"/>
        <end position="87"/>
    </location>
</feature>
<reference evidence="7" key="1">
    <citation type="journal article" date="2019" name="Int. J. Syst. Evol. Microbiol.">
        <title>The Global Catalogue of Microorganisms (GCM) 10K type strain sequencing project: providing services to taxonomists for standard genome sequencing and annotation.</title>
        <authorList>
            <consortium name="The Broad Institute Genomics Platform"/>
            <consortium name="The Broad Institute Genome Sequencing Center for Infectious Disease"/>
            <person name="Wu L."/>
            <person name="Ma J."/>
        </authorList>
    </citation>
    <scope>NUCLEOTIDE SEQUENCE [LARGE SCALE GENOMIC DNA]</scope>
    <source>
        <strain evidence="7">KCTC 32141</strain>
    </source>
</reference>
<dbReference type="RefSeq" id="WP_183485828.1">
    <property type="nucleotide sequence ID" value="NZ_JBHUOV010000001.1"/>
</dbReference>
<dbReference type="PROSITE" id="PS00041">
    <property type="entry name" value="HTH_ARAC_FAMILY_1"/>
    <property type="match status" value="1"/>
</dbReference>
<dbReference type="PANTHER" id="PTHR43280:SF29">
    <property type="entry name" value="ARAC-FAMILY TRANSCRIPTIONAL REGULATOR"/>
    <property type="match status" value="1"/>
</dbReference>
<dbReference type="EMBL" id="JBHUOV010000001">
    <property type="protein sequence ID" value="MFD2822722.1"/>
    <property type="molecule type" value="Genomic_DNA"/>
</dbReference>
<keyword evidence="4" id="KW-0472">Membrane</keyword>
<dbReference type="PANTHER" id="PTHR43280">
    <property type="entry name" value="ARAC-FAMILY TRANSCRIPTIONAL REGULATOR"/>
    <property type="match status" value="1"/>
</dbReference>
<evidence type="ECO:0000313" key="7">
    <source>
        <dbReference type="Proteomes" id="UP001597533"/>
    </source>
</evidence>
<evidence type="ECO:0000259" key="5">
    <source>
        <dbReference type="PROSITE" id="PS01124"/>
    </source>
</evidence>
<keyword evidence="7" id="KW-1185">Reference proteome</keyword>
<evidence type="ECO:0000256" key="3">
    <source>
        <dbReference type="ARBA" id="ARBA00023163"/>
    </source>
</evidence>
<dbReference type="Proteomes" id="UP001597533">
    <property type="component" value="Unassembled WGS sequence"/>
</dbReference>
<dbReference type="Gene3D" id="1.10.10.60">
    <property type="entry name" value="Homeodomain-like"/>
    <property type="match status" value="2"/>
</dbReference>
<feature type="domain" description="HTH araC/xylS-type" evidence="5">
    <location>
        <begin position="271"/>
        <end position="367"/>
    </location>
</feature>
<evidence type="ECO:0000256" key="1">
    <source>
        <dbReference type="ARBA" id="ARBA00023015"/>
    </source>
</evidence>
<name>A0ABW5WJ97_9FLAO</name>
<dbReference type="SUPFAM" id="SSF46689">
    <property type="entry name" value="Homeodomain-like"/>
    <property type="match status" value="1"/>
</dbReference>
<dbReference type="PRINTS" id="PR00032">
    <property type="entry name" value="HTHARAC"/>
</dbReference>
<keyword evidence="4" id="KW-1133">Transmembrane helix</keyword>
<comment type="caution">
    <text evidence="6">The sequence shown here is derived from an EMBL/GenBank/DDBJ whole genome shotgun (WGS) entry which is preliminary data.</text>
</comment>